<accession>A0A9W7BLJ1</accession>
<name>A0A9W7BLJ1_9STRA</name>
<dbReference type="OrthoDB" id="2163268at2759"/>
<organism evidence="2 3">
    <name type="scientific">Triparma strigata</name>
    <dbReference type="NCBI Taxonomy" id="1606541"/>
    <lineage>
        <taxon>Eukaryota</taxon>
        <taxon>Sar</taxon>
        <taxon>Stramenopiles</taxon>
        <taxon>Ochrophyta</taxon>
        <taxon>Bolidophyceae</taxon>
        <taxon>Parmales</taxon>
        <taxon>Triparmaceae</taxon>
        <taxon>Triparma</taxon>
    </lineage>
</organism>
<keyword evidence="1" id="KW-1133">Transmembrane helix</keyword>
<dbReference type="Proteomes" id="UP001165085">
    <property type="component" value="Unassembled WGS sequence"/>
</dbReference>
<evidence type="ECO:0000313" key="2">
    <source>
        <dbReference type="EMBL" id="GMH92616.1"/>
    </source>
</evidence>
<reference evidence="3" key="1">
    <citation type="journal article" date="2023" name="Commun. Biol.">
        <title>Genome analysis of Parmales, the sister group of diatoms, reveals the evolutionary specialization of diatoms from phago-mixotrophs to photoautotrophs.</title>
        <authorList>
            <person name="Ban H."/>
            <person name="Sato S."/>
            <person name="Yoshikawa S."/>
            <person name="Yamada K."/>
            <person name="Nakamura Y."/>
            <person name="Ichinomiya M."/>
            <person name="Sato N."/>
            <person name="Blanc-Mathieu R."/>
            <person name="Endo H."/>
            <person name="Kuwata A."/>
            <person name="Ogata H."/>
        </authorList>
    </citation>
    <scope>NUCLEOTIDE SEQUENCE [LARGE SCALE GENOMIC DNA]</scope>
    <source>
        <strain evidence="3">NIES 3701</strain>
    </source>
</reference>
<keyword evidence="3" id="KW-1185">Reference proteome</keyword>
<proteinExistence type="predicted"/>
<feature type="transmembrane region" description="Helical" evidence="1">
    <location>
        <begin position="54"/>
        <end position="72"/>
    </location>
</feature>
<comment type="caution">
    <text evidence="2">The sequence shown here is derived from an EMBL/GenBank/DDBJ whole genome shotgun (WGS) entry which is preliminary data.</text>
</comment>
<dbReference type="EMBL" id="BRXY01000403">
    <property type="protein sequence ID" value="GMH92616.1"/>
    <property type="molecule type" value="Genomic_DNA"/>
</dbReference>
<keyword evidence="1" id="KW-0812">Transmembrane</keyword>
<sequence length="477" mass="53036">MKKSANKAREADSLLPITASPRETDALLPITTGRSEQTTSTTTVKGGWVPRKPLATASFLTFCLCLALYLAFPTFSVIDKPYKHSQFLGFGINTGGSPDLTQCPSGTLGILGLGEEASKTCYLGWRDMKMDVSRRLKIMEDAIETAYNAADDSSSTLKIFVAPEFYWRGPEGAYDAMGLLQAGGEFNAISEICQKLTAIVSADKFKDWVFVFGTIIAATPKSFENSTMTPEEVEKEGEWLFFNFAPIMSGGANPAKMLAPKEYVSYIDFLRPVEEGANEKLPWAFDVTDEDMAGKHHYDFDIWEKYSGYLEDRLGWSLVRRNFFELKGVRFSLEICLDHAAGEAKNNFIKKGGGVIDEIKPAQISLISSAGMTIMDANLILTDKGVVYHQDGLYNRTSAAKVRSFKPMQTLNEKKHDMLLDATNSLFNIRPVLVEQEAFLWDGDKKIAKGELFSTFTYKETVLPKVNVFTKVKIAKL</sequence>
<protein>
    <submittedName>
        <fullName evidence="2">Uncharacterized protein</fullName>
    </submittedName>
</protein>
<evidence type="ECO:0000256" key="1">
    <source>
        <dbReference type="SAM" id="Phobius"/>
    </source>
</evidence>
<gene>
    <name evidence="2" type="ORF">TrST_g174</name>
</gene>
<dbReference type="AlphaFoldDB" id="A0A9W7BLJ1"/>
<keyword evidence="1" id="KW-0472">Membrane</keyword>
<evidence type="ECO:0000313" key="3">
    <source>
        <dbReference type="Proteomes" id="UP001165085"/>
    </source>
</evidence>